<dbReference type="GO" id="GO:0044877">
    <property type="term" value="F:protein-containing complex binding"/>
    <property type="evidence" value="ECO:0007669"/>
    <property type="project" value="TreeGrafter"/>
</dbReference>
<evidence type="ECO:0000313" key="3">
    <source>
        <dbReference type="Proteomes" id="UP000321201"/>
    </source>
</evidence>
<sequence>MKLEKVCVIGGSGFVGRHIVHLLAAEKIQVRVPTRRRERVKDELILLPTVDVLDADVHDPATLDRLVQGADAVINLVGILHEERRGDFHRVHTELPAKIMEACRRNGVKRYLHMSALNADTAAPSAYLRSKGEAEKLVRASGLDWTLFRPSVIFGRGDTFLNLFARLLRFLPVVLLACPNARFQPVWVEDVARAFFHSLRDRRTVGQSYDLCGPGVYTLRELVAYVGRITGHNRPIVGLSDRLSYLQAAAMEWLPVKLMTRDNYHSMQVDSVCRCGFPEVFGVHPTALEAVAPAYLGGRHPKARYMFFRYRARR</sequence>
<dbReference type="EMBL" id="VPFL01000002">
    <property type="protein sequence ID" value="TXF13420.1"/>
    <property type="molecule type" value="Genomic_DNA"/>
</dbReference>
<organism evidence="2 3">
    <name type="scientific">Pelomicrobium methylotrophicum</name>
    <dbReference type="NCBI Taxonomy" id="2602750"/>
    <lineage>
        <taxon>Bacteria</taxon>
        <taxon>Pseudomonadati</taxon>
        <taxon>Pseudomonadota</taxon>
        <taxon>Hydrogenophilia</taxon>
        <taxon>Hydrogenophilia incertae sedis</taxon>
        <taxon>Pelomicrobium</taxon>
    </lineage>
</organism>
<evidence type="ECO:0000259" key="1">
    <source>
        <dbReference type="Pfam" id="PF13460"/>
    </source>
</evidence>
<dbReference type="InParanoid" id="A0A5C7ELA4"/>
<gene>
    <name evidence="2" type="ORF">FR698_02480</name>
</gene>
<dbReference type="SUPFAM" id="SSF51735">
    <property type="entry name" value="NAD(P)-binding Rossmann-fold domains"/>
    <property type="match status" value="1"/>
</dbReference>
<dbReference type="Pfam" id="PF13460">
    <property type="entry name" value="NAD_binding_10"/>
    <property type="match status" value="1"/>
</dbReference>
<dbReference type="PANTHER" id="PTHR12126:SF11">
    <property type="entry name" value="NADH DEHYDROGENASE [UBIQUINONE] 1 ALPHA SUBCOMPLEX SUBUNIT 9, MITOCHONDRIAL"/>
    <property type="match status" value="1"/>
</dbReference>
<comment type="caution">
    <text evidence="2">The sequence shown here is derived from an EMBL/GenBank/DDBJ whole genome shotgun (WGS) entry which is preliminary data.</text>
</comment>
<dbReference type="Proteomes" id="UP000321201">
    <property type="component" value="Unassembled WGS sequence"/>
</dbReference>
<protein>
    <submittedName>
        <fullName evidence="2">Complex I NDUFA9 subunit family protein</fullName>
    </submittedName>
</protein>
<dbReference type="RefSeq" id="WP_147798594.1">
    <property type="nucleotide sequence ID" value="NZ_VPFL01000002.1"/>
</dbReference>
<dbReference type="AlphaFoldDB" id="A0A5C7ELA4"/>
<keyword evidence="3" id="KW-1185">Reference proteome</keyword>
<evidence type="ECO:0000313" key="2">
    <source>
        <dbReference type="EMBL" id="TXF13420.1"/>
    </source>
</evidence>
<dbReference type="PANTHER" id="PTHR12126">
    <property type="entry name" value="NADH-UBIQUINONE OXIDOREDUCTASE 39 KDA SUBUNIT-RELATED"/>
    <property type="match status" value="1"/>
</dbReference>
<dbReference type="InterPro" id="IPR036291">
    <property type="entry name" value="NAD(P)-bd_dom_sf"/>
</dbReference>
<reference evidence="2 3" key="1">
    <citation type="submission" date="2019-08" db="EMBL/GenBank/DDBJ databases">
        <title>Pelomicrobium methylotrophicum gen. nov., sp. nov. a moderately thermophilic, facultatively anaerobic, lithoautotrophic and methylotrophic bacterium isolated from a terrestrial mud volcano.</title>
        <authorList>
            <person name="Slobodkina G.B."/>
            <person name="Merkel A.Y."/>
            <person name="Slobodkin A.I."/>
        </authorList>
    </citation>
    <scope>NUCLEOTIDE SEQUENCE [LARGE SCALE GENOMIC DNA]</scope>
    <source>
        <strain evidence="2 3">SM250</strain>
    </source>
</reference>
<dbReference type="InterPro" id="IPR051207">
    <property type="entry name" value="ComplexI_NDUFA9_subunit"/>
</dbReference>
<proteinExistence type="predicted"/>
<dbReference type="InterPro" id="IPR016040">
    <property type="entry name" value="NAD(P)-bd_dom"/>
</dbReference>
<name>A0A5C7ELA4_9PROT</name>
<feature type="domain" description="NAD(P)-binding" evidence="1">
    <location>
        <begin position="10"/>
        <end position="152"/>
    </location>
</feature>
<dbReference type="OrthoDB" id="5292533at2"/>
<dbReference type="FunCoup" id="A0A5C7ELA4">
    <property type="interactions" value="230"/>
</dbReference>
<dbReference type="Gene3D" id="3.40.50.720">
    <property type="entry name" value="NAD(P)-binding Rossmann-like Domain"/>
    <property type="match status" value="1"/>
</dbReference>
<dbReference type="CDD" id="cd05271">
    <property type="entry name" value="NDUFA9_like_SDR_a"/>
    <property type="match status" value="1"/>
</dbReference>
<accession>A0A5C7ELA4</accession>